<dbReference type="SUPFAM" id="SSF51905">
    <property type="entry name" value="FAD/NAD(P)-binding domain"/>
    <property type="match status" value="2"/>
</dbReference>
<protein>
    <submittedName>
        <fullName evidence="5">FAD/NAD(P)-binding domain-containing protein</fullName>
    </submittedName>
</protein>
<organism evidence="5 6">
    <name type="scientific">Lepidopterella palustris CBS 459.81</name>
    <dbReference type="NCBI Taxonomy" id="1314670"/>
    <lineage>
        <taxon>Eukaryota</taxon>
        <taxon>Fungi</taxon>
        <taxon>Dikarya</taxon>
        <taxon>Ascomycota</taxon>
        <taxon>Pezizomycotina</taxon>
        <taxon>Dothideomycetes</taxon>
        <taxon>Pleosporomycetidae</taxon>
        <taxon>Mytilinidiales</taxon>
        <taxon>Argynnaceae</taxon>
        <taxon>Lepidopterella</taxon>
    </lineage>
</organism>
<evidence type="ECO:0000256" key="1">
    <source>
        <dbReference type="ARBA" id="ARBA00010139"/>
    </source>
</evidence>
<dbReference type="AlphaFoldDB" id="A0A8E2E528"/>
<dbReference type="PANTHER" id="PTHR42877">
    <property type="entry name" value="L-ORNITHINE N(5)-MONOOXYGENASE-RELATED"/>
    <property type="match status" value="1"/>
</dbReference>
<dbReference type="OrthoDB" id="74360at2759"/>
<dbReference type="GO" id="GO:0004499">
    <property type="term" value="F:N,N-dimethylaniline monooxygenase activity"/>
    <property type="evidence" value="ECO:0007669"/>
    <property type="project" value="InterPro"/>
</dbReference>
<evidence type="ECO:0000313" key="6">
    <source>
        <dbReference type="Proteomes" id="UP000250266"/>
    </source>
</evidence>
<dbReference type="EMBL" id="KV745128">
    <property type="protein sequence ID" value="OCK77438.1"/>
    <property type="molecule type" value="Genomic_DNA"/>
</dbReference>
<evidence type="ECO:0000313" key="5">
    <source>
        <dbReference type="EMBL" id="OCK77438.1"/>
    </source>
</evidence>
<evidence type="ECO:0000256" key="2">
    <source>
        <dbReference type="ARBA" id="ARBA00022630"/>
    </source>
</evidence>
<dbReference type="Proteomes" id="UP000250266">
    <property type="component" value="Unassembled WGS sequence"/>
</dbReference>
<accession>A0A8E2E528</accession>
<gene>
    <name evidence="5" type="ORF">K432DRAFT_304220</name>
</gene>
<dbReference type="GO" id="GO:0050661">
    <property type="term" value="F:NADP binding"/>
    <property type="evidence" value="ECO:0007669"/>
    <property type="project" value="InterPro"/>
</dbReference>
<name>A0A8E2E528_9PEZI</name>
<evidence type="ECO:0000256" key="3">
    <source>
        <dbReference type="ARBA" id="ARBA00022827"/>
    </source>
</evidence>
<dbReference type="InterPro" id="IPR036188">
    <property type="entry name" value="FAD/NAD-bd_sf"/>
</dbReference>
<dbReference type="InterPro" id="IPR051209">
    <property type="entry name" value="FAD-bind_Monooxygenase_sf"/>
</dbReference>
<comment type="similarity">
    <text evidence="1">Belongs to the FAD-binding monooxygenase family.</text>
</comment>
<keyword evidence="4" id="KW-0560">Oxidoreductase</keyword>
<dbReference type="Gene3D" id="3.50.50.60">
    <property type="entry name" value="FAD/NAD(P)-binding domain"/>
    <property type="match status" value="2"/>
</dbReference>
<dbReference type="GO" id="GO:0050660">
    <property type="term" value="F:flavin adenine dinucleotide binding"/>
    <property type="evidence" value="ECO:0007669"/>
    <property type="project" value="InterPro"/>
</dbReference>
<sequence>MGRSCNTNVRDVVENGDANTSSYKYPQRYLGQARSIRIVMVGAGVTGIAAVKLYKDTFPDREVEFLIYEKNHDITGTWLENRYPGCACDVPAHAYSYSWEGNPRWSRAYVGATELYDYYKRRASQYGVEEFVRLNHRITAINWDDKSGKWTIDVTDLKTGTSIKDEAEIFINGAGFLNNWRWPDIAGLHDFKGKLLHSANWDDSYEFQNKTVAIIGSGSSAIQIVPQLQPVVSHMTSINRSKTWITPEFAAEFAPEGRTAFFSEIQKDNWERNKDEYLQYRKRIESSMNNFFSMQFKDSELQKTVFENFSKTMKERLGHNEDLIKKLVPDFEVGCRRITPGHGYLEALASHNVTVRTDPIAGVTAEGLKMADGSVIAVDAIICATGFDTSYRPSFPVVAFGKDLRDLWQDEPKSYFSIAAAGLPNYFIMSGPNFPLANGCLIPCLENNIKYAYATAKKIQYDGIKCLWPKQEAVDDYQEYKDSLMDDLVWTGSCSSWYKNGKRDGKVWGPWSGSSLHYLEVMSKPRWEDYEIRYLSRNRYDFLGNGRTRLEIEGGDLAYYIREPGATLV</sequence>
<evidence type="ECO:0000256" key="4">
    <source>
        <dbReference type="ARBA" id="ARBA00023002"/>
    </source>
</evidence>
<dbReference type="InterPro" id="IPR020946">
    <property type="entry name" value="Flavin_mOase-like"/>
</dbReference>
<proteinExistence type="inferred from homology"/>
<dbReference type="Pfam" id="PF00743">
    <property type="entry name" value="FMO-like"/>
    <property type="match status" value="1"/>
</dbReference>
<dbReference type="PANTHER" id="PTHR42877:SF11">
    <property type="entry name" value="MONOOXYGENASE, PUTATIVE (AFU_ORTHOLOGUE AFUA_6G13790)-RELATED"/>
    <property type="match status" value="1"/>
</dbReference>
<keyword evidence="2" id="KW-0285">Flavoprotein</keyword>
<keyword evidence="3" id="KW-0274">FAD</keyword>
<keyword evidence="6" id="KW-1185">Reference proteome</keyword>
<reference evidence="5 6" key="1">
    <citation type="journal article" date="2016" name="Nat. Commun.">
        <title>Ectomycorrhizal ecology is imprinted in the genome of the dominant symbiotic fungus Cenococcum geophilum.</title>
        <authorList>
            <consortium name="DOE Joint Genome Institute"/>
            <person name="Peter M."/>
            <person name="Kohler A."/>
            <person name="Ohm R.A."/>
            <person name="Kuo A."/>
            <person name="Krutzmann J."/>
            <person name="Morin E."/>
            <person name="Arend M."/>
            <person name="Barry K.W."/>
            <person name="Binder M."/>
            <person name="Choi C."/>
            <person name="Clum A."/>
            <person name="Copeland A."/>
            <person name="Grisel N."/>
            <person name="Haridas S."/>
            <person name="Kipfer T."/>
            <person name="LaButti K."/>
            <person name="Lindquist E."/>
            <person name="Lipzen A."/>
            <person name="Maire R."/>
            <person name="Meier B."/>
            <person name="Mihaltcheva S."/>
            <person name="Molinier V."/>
            <person name="Murat C."/>
            <person name="Poggeler S."/>
            <person name="Quandt C.A."/>
            <person name="Sperisen C."/>
            <person name="Tritt A."/>
            <person name="Tisserant E."/>
            <person name="Crous P.W."/>
            <person name="Henrissat B."/>
            <person name="Nehls U."/>
            <person name="Egli S."/>
            <person name="Spatafora J.W."/>
            <person name="Grigoriev I.V."/>
            <person name="Martin F.M."/>
        </authorList>
    </citation>
    <scope>NUCLEOTIDE SEQUENCE [LARGE SCALE GENOMIC DNA]</scope>
    <source>
        <strain evidence="5 6">CBS 459.81</strain>
    </source>
</reference>